<dbReference type="RefSeq" id="WP_317570058.1">
    <property type="nucleotide sequence ID" value="NZ_JAWLKA010000016.1"/>
</dbReference>
<dbReference type="Gene3D" id="3.30.70.100">
    <property type="match status" value="1"/>
</dbReference>
<name>A0ABU4CLI0_RHOJO</name>
<keyword evidence="2" id="KW-0503">Monooxygenase</keyword>
<dbReference type="InterPro" id="IPR011008">
    <property type="entry name" value="Dimeric_a/b-barrel"/>
</dbReference>
<evidence type="ECO:0000313" key="2">
    <source>
        <dbReference type="EMBL" id="MDV6284065.1"/>
    </source>
</evidence>
<dbReference type="SUPFAM" id="SSF54909">
    <property type="entry name" value="Dimeric alpha+beta barrel"/>
    <property type="match status" value="1"/>
</dbReference>
<keyword evidence="2" id="KW-0560">Oxidoreductase</keyword>
<dbReference type="GO" id="GO:0004497">
    <property type="term" value="F:monooxygenase activity"/>
    <property type="evidence" value="ECO:0007669"/>
    <property type="project" value="UniProtKB-KW"/>
</dbReference>
<protein>
    <submittedName>
        <fullName evidence="2">Antibiotic biosynthesis monooxygenase</fullName>
    </submittedName>
</protein>
<gene>
    <name evidence="2" type="ORF">R3Q59_26585</name>
</gene>
<dbReference type="EMBL" id="JAWLKA010000016">
    <property type="protein sequence ID" value="MDV6284065.1"/>
    <property type="molecule type" value="Genomic_DNA"/>
</dbReference>
<comment type="caution">
    <text evidence="2">The sequence shown here is derived from an EMBL/GenBank/DDBJ whole genome shotgun (WGS) entry which is preliminary data.</text>
</comment>
<feature type="domain" description="ABM" evidence="1">
    <location>
        <begin position="8"/>
        <end position="73"/>
    </location>
</feature>
<evidence type="ECO:0000313" key="3">
    <source>
        <dbReference type="Proteomes" id="UP001185737"/>
    </source>
</evidence>
<sequence length="98" mass="10482">MSVLTILTLHVPRERSGDVVHYYARARILEESGAVSAQLCVTSDDPGTVVVVARWPDTSAYEAWQAAPARSEFSQGILDAAGDSVTATSEVFQVAIDT</sequence>
<dbReference type="Pfam" id="PF03992">
    <property type="entry name" value="ABM"/>
    <property type="match status" value="1"/>
</dbReference>
<proteinExistence type="predicted"/>
<dbReference type="Proteomes" id="UP001185737">
    <property type="component" value="Unassembled WGS sequence"/>
</dbReference>
<dbReference type="InterPro" id="IPR007138">
    <property type="entry name" value="ABM_dom"/>
</dbReference>
<organism evidence="2 3">
    <name type="scientific">Rhodococcus jostii</name>
    <dbReference type="NCBI Taxonomy" id="132919"/>
    <lineage>
        <taxon>Bacteria</taxon>
        <taxon>Bacillati</taxon>
        <taxon>Actinomycetota</taxon>
        <taxon>Actinomycetes</taxon>
        <taxon>Mycobacteriales</taxon>
        <taxon>Nocardiaceae</taxon>
        <taxon>Rhodococcus</taxon>
    </lineage>
</organism>
<evidence type="ECO:0000259" key="1">
    <source>
        <dbReference type="Pfam" id="PF03992"/>
    </source>
</evidence>
<reference evidence="2 3" key="1">
    <citation type="submission" date="2023-10" db="EMBL/GenBank/DDBJ databases">
        <title>Development of a sustainable strategy for remediation of hydrocarbon-contaminated territories based on the waste exchange concept.</title>
        <authorList>
            <person name="Krivoruchko A."/>
        </authorList>
    </citation>
    <scope>NUCLEOTIDE SEQUENCE [LARGE SCALE GENOMIC DNA]</scope>
    <source>
        <strain evidence="2 3">IEGM 60</strain>
    </source>
</reference>
<keyword evidence="3" id="KW-1185">Reference proteome</keyword>
<accession>A0ABU4CLI0</accession>